<dbReference type="Gene3D" id="3.40.50.720">
    <property type="entry name" value="NAD(P)-binding Rossmann-like Domain"/>
    <property type="match status" value="2"/>
</dbReference>
<evidence type="ECO:0000256" key="1">
    <source>
        <dbReference type="ARBA" id="ARBA00005854"/>
    </source>
</evidence>
<dbReference type="InterPro" id="IPR006140">
    <property type="entry name" value="D-isomer_DH_NAD-bd"/>
</dbReference>
<gene>
    <name evidence="7" type="ORF">LQV63_21785</name>
</gene>
<comment type="caution">
    <text evidence="7">The sequence shown here is derived from an EMBL/GenBank/DDBJ whole genome shotgun (WGS) entry which is preliminary data.</text>
</comment>
<proteinExistence type="inferred from homology"/>
<dbReference type="SUPFAM" id="SSF51735">
    <property type="entry name" value="NAD(P)-binding Rossmann-fold domains"/>
    <property type="match status" value="1"/>
</dbReference>
<evidence type="ECO:0000256" key="2">
    <source>
        <dbReference type="ARBA" id="ARBA00023002"/>
    </source>
</evidence>
<evidence type="ECO:0000313" key="7">
    <source>
        <dbReference type="EMBL" id="MCE5171916.1"/>
    </source>
</evidence>
<feature type="domain" description="D-isomer specific 2-hydroxyacid dehydrogenase catalytic" evidence="5">
    <location>
        <begin position="40"/>
        <end position="312"/>
    </location>
</feature>
<dbReference type="EMBL" id="JAJNBZ010000022">
    <property type="protein sequence ID" value="MCE5171916.1"/>
    <property type="molecule type" value="Genomic_DNA"/>
</dbReference>
<organism evidence="7 8">
    <name type="scientific">Paenibacillus profundus</name>
    <dbReference type="NCBI Taxonomy" id="1173085"/>
    <lineage>
        <taxon>Bacteria</taxon>
        <taxon>Bacillati</taxon>
        <taxon>Bacillota</taxon>
        <taxon>Bacilli</taxon>
        <taxon>Bacillales</taxon>
        <taxon>Paenibacillaceae</taxon>
        <taxon>Paenibacillus</taxon>
    </lineage>
</organism>
<dbReference type="PANTHER" id="PTHR43333:SF1">
    <property type="entry name" value="D-ISOMER SPECIFIC 2-HYDROXYACID DEHYDROGENASE NAD-BINDING DOMAIN-CONTAINING PROTEIN"/>
    <property type="match status" value="1"/>
</dbReference>
<dbReference type="InterPro" id="IPR036291">
    <property type="entry name" value="NAD(P)-bd_dom_sf"/>
</dbReference>
<keyword evidence="2 4" id="KW-0560">Oxidoreductase</keyword>
<comment type="similarity">
    <text evidence="1 4">Belongs to the D-isomer specific 2-hydroxyacid dehydrogenase family.</text>
</comment>
<dbReference type="Pfam" id="PF02826">
    <property type="entry name" value="2-Hacid_dh_C"/>
    <property type="match status" value="1"/>
</dbReference>
<dbReference type="Proteomes" id="UP001199916">
    <property type="component" value="Unassembled WGS sequence"/>
</dbReference>
<dbReference type="CDD" id="cd05300">
    <property type="entry name" value="2-Hacid_dh_1"/>
    <property type="match status" value="1"/>
</dbReference>
<evidence type="ECO:0000259" key="5">
    <source>
        <dbReference type="Pfam" id="PF00389"/>
    </source>
</evidence>
<name>A0ABS8YJE5_9BACL</name>
<keyword evidence="8" id="KW-1185">Reference proteome</keyword>
<keyword evidence="3" id="KW-0520">NAD</keyword>
<evidence type="ECO:0000256" key="4">
    <source>
        <dbReference type="RuleBase" id="RU003719"/>
    </source>
</evidence>
<dbReference type="InterPro" id="IPR006139">
    <property type="entry name" value="D-isomer_2_OHA_DH_cat_dom"/>
</dbReference>
<dbReference type="Pfam" id="PF00389">
    <property type="entry name" value="2-Hacid_dh"/>
    <property type="match status" value="1"/>
</dbReference>
<reference evidence="7 8" key="1">
    <citation type="submission" date="2021-11" db="EMBL/GenBank/DDBJ databases">
        <title>Draft genome sequence of Paenibacillus profundus YoMME, a new Gram-positive bacteria with exoelectrogenic properties.</title>
        <authorList>
            <person name="Hubenova Y."/>
            <person name="Hubenova E."/>
            <person name="Manasiev Y."/>
            <person name="Peykov S."/>
            <person name="Mitov M."/>
        </authorList>
    </citation>
    <scope>NUCLEOTIDE SEQUENCE [LARGE SCALE GENOMIC DNA]</scope>
    <source>
        <strain evidence="7 8">YoMME</strain>
    </source>
</reference>
<evidence type="ECO:0000259" key="6">
    <source>
        <dbReference type="Pfam" id="PF02826"/>
    </source>
</evidence>
<dbReference type="PANTHER" id="PTHR43333">
    <property type="entry name" value="2-HACID_DH_C DOMAIN-CONTAINING PROTEIN"/>
    <property type="match status" value="1"/>
</dbReference>
<sequence length="317" mass="35370">MRNMICLHGLTPEQEEHIRAAAPEWSILFGRPNELDRSVYRDAEVILGWCGTAAEECLQQDSKLRWVQLWSSGADYMPFAALQEKGIMLTDAGGVHPVPMAETVFAMLLAFTRGLPWAIRNQQQRSWNKEGHFTELTGKTIGIIGVGHIGTEIARLAQAFGMRVIGVRRSKRSAPYVEAIYSLEELDKVLEESDVVVNVLPKTDRTLRLFDEGRFAAMKAGALFINVGRGTTVETDALVRSLQEGHLGGAGLDVFDIEPLPEDHPLWSMDNVIITPHIGGNTDQLKERVTALFIENLQIYLTQGEPARNVVNYDNQY</sequence>
<protein>
    <submittedName>
        <fullName evidence="7">D-2-hydroxyacid dehydrogenase</fullName>
    </submittedName>
</protein>
<evidence type="ECO:0000313" key="8">
    <source>
        <dbReference type="Proteomes" id="UP001199916"/>
    </source>
</evidence>
<evidence type="ECO:0000256" key="3">
    <source>
        <dbReference type="ARBA" id="ARBA00023027"/>
    </source>
</evidence>
<accession>A0ABS8YJE5</accession>
<feature type="domain" description="D-isomer specific 2-hydroxyacid dehydrogenase NAD-binding" evidence="6">
    <location>
        <begin position="105"/>
        <end position="279"/>
    </location>
</feature>
<dbReference type="RefSeq" id="WP_233698249.1">
    <property type="nucleotide sequence ID" value="NZ_JAJNBZ010000022.1"/>
</dbReference>
<dbReference type="SUPFAM" id="SSF52283">
    <property type="entry name" value="Formate/glycerate dehydrogenase catalytic domain-like"/>
    <property type="match status" value="1"/>
</dbReference>